<proteinExistence type="predicted"/>
<dbReference type="InterPro" id="IPR002448">
    <property type="entry name" value="OBP-like"/>
</dbReference>
<evidence type="ECO:0000313" key="4">
    <source>
        <dbReference type="EMBL" id="ERE65478.1"/>
    </source>
</evidence>
<feature type="domain" description="Lipocalin/cytosolic fatty-acid binding" evidence="3">
    <location>
        <begin position="83"/>
        <end position="183"/>
    </location>
</feature>
<dbReference type="InterPro" id="IPR000566">
    <property type="entry name" value="Lipocln_cytosolic_FA-bd_dom"/>
</dbReference>
<dbReference type="Gene3D" id="2.40.128.20">
    <property type="match status" value="1"/>
</dbReference>
<sequence>MEFHSRRQMLYDRVDTVGVTSFPGVYGSSVLFSFIKHCVNSVPSKLITKFDLLQKIKAGTTMAKILLLALAVGLAHALSELEGHWVSTAIGADNVEKIANQGTMRLYARQIICHEECDKLEITFYVNLNGQCSETTVIGYKQEDGNYRTQFEGDNIFKPMVITKEFLVFISKNVDRDGLETHLLFALDTCPMTYYCS</sequence>
<dbReference type="Pfam" id="PF00061">
    <property type="entry name" value="Lipocalin"/>
    <property type="match status" value="1"/>
</dbReference>
<dbReference type="SUPFAM" id="SSF50814">
    <property type="entry name" value="Lipocalins"/>
    <property type="match status" value="1"/>
</dbReference>
<evidence type="ECO:0000259" key="3">
    <source>
        <dbReference type="Pfam" id="PF00061"/>
    </source>
</evidence>
<comment type="subcellular location">
    <subcellularLocation>
        <location evidence="1">Secreted</location>
    </subcellularLocation>
</comment>
<dbReference type="GO" id="GO:0005576">
    <property type="term" value="C:extracellular region"/>
    <property type="evidence" value="ECO:0007669"/>
    <property type="project" value="UniProtKB-SubCell"/>
</dbReference>
<reference evidence="5" key="1">
    <citation type="journal article" date="2013" name="Nat. Biotechnol.">
        <title>Chinese hamster genome sequenced from sorted chromosomes.</title>
        <authorList>
            <person name="Brinkrolf K."/>
            <person name="Rupp O."/>
            <person name="Laux H."/>
            <person name="Kollin F."/>
            <person name="Ernst W."/>
            <person name="Linke B."/>
            <person name="Kofler R."/>
            <person name="Romand S."/>
            <person name="Hesse F."/>
            <person name="Budach W.E."/>
            <person name="Galosy S."/>
            <person name="Muller D."/>
            <person name="Noll T."/>
            <person name="Wienberg J."/>
            <person name="Jostock T."/>
            <person name="Leonard M."/>
            <person name="Grillari J."/>
            <person name="Tauch A."/>
            <person name="Goesmann A."/>
            <person name="Helk B."/>
            <person name="Mott J.E."/>
            <person name="Puhler A."/>
            <person name="Borth N."/>
        </authorList>
    </citation>
    <scope>NUCLEOTIDE SEQUENCE [LARGE SCALE GENOMIC DNA]</scope>
    <source>
        <strain evidence="5">17A/GY</strain>
    </source>
</reference>
<dbReference type="InterPro" id="IPR012674">
    <property type="entry name" value="Calycin"/>
</dbReference>
<evidence type="ECO:0000256" key="2">
    <source>
        <dbReference type="ARBA" id="ARBA00022525"/>
    </source>
</evidence>
<dbReference type="PRINTS" id="PR01173">
    <property type="entry name" value="ODORANTBNDNG"/>
</dbReference>
<keyword evidence="2" id="KW-0964">Secreted</keyword>
<dbReference type="AlphaFoldDB" id="A0A061HYK2"/>
<protein>
    <submittedName>
        <fullName evidence="4">Aphrodisin-like protein</fullName>
    </submittedName>
</protein>
<accession>A0A061HYK2</accession>
<dbReference type="Proteomes" id="UP000030759">
    <property type="component" value="Unassembled WGS sequence"/>
</dbReference>
<organism evidence="4 5">
    <name type="scientific">Cricetulus griseus</name>
    <name type="common">Chinese hamster</name>
    <name type="synonym">Cricetulus barabensis griseus</name>
    <dbReference type="NCBI Taxonomy" id="10029"/>
    <lineage>
        <taxon>Eukaryota</taxon>
        <taxon>Metazoa</taxon>
        <taxon>Chordata</taxon>
        <taxon>Craniata</taxon>
        <taxon>Vertebrata</taxon>
        <taxon>Euteleostomi</taxon>
        <taxon>Mammalia</taxon>
        <taxon>Eutheria</taxon>
        <taxon>Euarchontoglires</taxon>
        <taxon>Glires</taxon>
        <taxon>Rodentia</taxon>
        <taxon>Myomorpha</taxon>
        <taxon>Muroidea</taxon>
        <taxon>Cricetidae</taxon>
        <taxon>Cricetinae</taxon>
        <taxon>Cricetulus</taxon>
    </lineage>
</organism>
<evidence type="ECO:0000313" key="5">
    <source>
        <dbReference type="Proteomes" id="UP000030759"/>
    </source>
</evidence>
<dbReference type="EMBL" id="KE684124">
    <property type="protein sequence ID" value="ERE65478.1"/>
    <property type="molecule type" value="Genomic_DNA"/>
</dbReference>
<name>A0A061HYK2_CRIGR</name>
<gene>
    <name evidence="4" type="ORF">H671_xg20203</name>
</gene>
<evidence type="ECO:0000256" key="1">
    <source>
        <dbReference type="ARBA" id="ARBA00004613"/>
    </source>
</evidence>